<keyword evidence="10" id="KW-1185">Reference proteome</keyword>
<feature type="compositionally biased region" description="Low complexity" evidence="6">
    <location>
        <begin position="573"/>
        <end position="585"/>
    </location>
</feature>
<dbReference type="PROSITE" id="PS50023">
    <property type="entry name" value="LIM_DOMAIN_2"/>
    <property type="match status" value="1"/>
</dbReference>
<feature type="compositionally biased region" description="Polar residues" evidence="6">
    <location>
        <begin position="432"/>
        <end position="453"/>
    </location>
</feature>
<feature type="region of interest" description="Disordered" evidence="6">
    <location>
        <begin position="253"/>
        <end position="649"/>
    </location>
</feature>
<name>A0ABR3PGW4_9PEZI</name>
<feature type="compositionally biased region" description="Polar residues" evidence="6">
    <location>
        <begin position="203"/>
        <end position="214"/>
    </location>
</feature>
<keyword evidence="4" id="KW-0440">LIM domain</keyword>
<dbReference type="InterPro" id="IPR001781">
    <property type="entry name" value="Znf_LIM"/>
</dbReference>
<dbReference type="Proteomes" id="UP001562354">
    <property type="component" value="Unassembled WGS sequence"/>
</dbReference>
<dbReference type="SMART" id="SM00132">
    <property type="entry name" value="LIM"/>
    <property type="match status" value="2"/>
</dbReference>
<dbReference type="InterPro" id="IPR008936">
    <property type="entry name" value="Rho_GTPase_activation_prot"/>
</dbReference>
<keyword evidence="1" id="KW-0343">GTPase activation</keyword>
<feature type="domain" description="LIM zinc-binding" evidence="7">
    <location>
        <begin position="21"/>
        <end position="83"/>
    </location>
</feature>
<evidence type="ECO:0000313" key="10">
    <source>
        <dbReference type="Proteomes" id="UP001562354"/>
    </source>
</evidence>
<evidence type="ECO:0000256" key="4">
    <source>
        <dbReference type="PROSITE-ProRule" id="PRU00125"/>
    </source>
</evidence>
<dbReference type="CDD" id="cd09395">
    <property type="entry name" value="LIM2_Rga"/>
    <property type="match status" value="1"/>
</dbReference>
<dbReference type="SUPFAM" id="SSF48350">
    <property type="entry name" value="GTPase activation domain, GAP"/>
    <property type="match status" value="1"/>
</dbReference>
<dbReference type="Pfam" id="PF00620">
    <property type="entry name" value="RhoGAP"/>
    <property type="match status" value="1"/>
</dbReference>
<feature type="compositionally biased region" description="Polar residues" evidence="6">
    <location>
        <begin position="508"/>
        <end position="522"/>
    </location>
</feature>
<feature type="compositionally biased region" description="Basic and acidic residues" evidence="6">
    <location>
        <begin position="288"/>
        <end position="304"/>
    </location>
</feature>
<evidence type="ECO:0000256" key="5">
    <source>
        <dbReference type="SAM" id="Coils"/>
    </source>
</evidence>
<dbReference type="GeneID" id="95975966"/>
<accession>A0ABR3PGW4</accession>
<gene>
    <name evidence="9" type="ORF">AAFC00_002264</name>
</gene>
<feature type="compositionally biased region" description="Basic and acidic residues" evidence="6">
    <location>
        <begin position="352"/>
        <end position="365"/>
    </location>
</feature>
<reference evidence="9 10" key="1">
    <citation type="submission" date="2024-07" db="EMBL/GenBank/DDBJ databases">
        <title>Draft sequence of the Neodothiora populina.</title>
        <authorList>
            <person name="Drown D.D."/>
            <person name="Schuette U.S."/>
            <person name="Buechlein A.B."/>
            <person name="Rusch D.R."/>
            <person name="Winton L.W."/>
            <person name="Adams G.A."/>
        </authorList>
    </citation>
    <scope>NUCLEOTIDE SEQUENCE [LARGE SCALE GENOMIC DNA]</scope>
    <source>
        <strain evidence="9 10">CPC 39397</strain>
    </source>
</reference>
<feature type="compositionally biased region" description="Low complexity" evidence="6">
    <location>
        <begin position="368"/>
        <end position="383"/>
    </location>
</feature>
<keyword evidence="3 4" id="KW-0862">Zinc</keyword>
<evidence type="ECO:0008006" key="11">
    <source>
        <dbReference type="Google" id="ProtNLM"/>
    </source>
</evidence>
<dbReference type="PROSITE" id="PS00478">
    <property type="entry name" value="LIM_DOMAIN_1"/>
    <property type="match status" value="1"/>
</dbReference>
<dbReference type="Gene3D" id="1.10.555.10">
    <property type="entry name" value="Rho GTPase activation protein"/>
    <property type="match status" value="1"/>
</dbReference>
<feature type="domain" description="Rho-GAP" evidence="8">
    <location>
        <begin position="1077"/>
        <end position="1264"/>
    </location>
</feature>
<evidence type="ECO:0000313" key="9">
    <source>
        <dbReference type="EMBL" id="KAL1305370.1"/>
    </source>
</evidence>
<keyword evidence="2 4" id="KW-0479">Metal-binding</keyword>
<comment type="caution">
    <text evidence="9">The sequence shown here is derived from an EMBL/GenBank/DDBJ whole genome shotgun (WGS) entry which is preliminary data.</text>
</comment>
<feature type="region of interest" description="Disordered" evidence="6">
    <location>
        <begin position="167"/>
        <end position="237"/>
    </location>
</feature>
<feature type="compositionally biased region" description="Basic and acidic residues" evidence="6">
    <location>
        <begin position="313"/>
        <end position="322"/>
    </location>
</feature>
<evidence type="ECO:0000256" key="3">
    <source>
        <dbReference type="ARBA" id="ARBA00022833"/>
    </source>
</evidence>
<dbReference type="Gene3D" id="2.10.110.10">
    <property type="entry name" value="Cysteine Rich Protein"/>
    <property type="match status" value="2"/>
</dbReference>
<evidence type="ECO:0000256" key="1">
    <source>
        <dbReference type="ARBA" id="ARBA00022468"/>
    </source>
</evidence>
<feature type="compositionally biased region" description="Low complexity" evidence="6">
    <location>
        <begin position="454"/>
        <end position="466"/>
    </location>
</feature>
<dbReference type="InterPro" id="IPR050729">
    <property type="entry name" value="Rho-GAP"/>
</dbReference>
<dbReference type="CDD" id="cd09394">
    <property type="entry name" value="LIM1_Rga"/>
    <property type="match status" value="1"/>
</dbReference>
<sequence>MESELSPTGYPESPLDEDEIFLCKGCGEILEQGRAFELAGHRWHLTCFRCHSCGTLLDSDANLLLLGDGSLICNNCTYSCSSCGNKIEDLAILTGDQAFCATCFKCRNCKKKIENLRYARTSQGIFCMDCHESLMARRRKKAKQSRQSAAAAAASANHHNTMVLDKSLPALPPSAVPQSALQSSVETPPSDSYTDTPGEHSPRNNSRFLNTNRQDAPRRDVSPMSDDGRKETLTLPASTYKANRASLVSSVMSATASDNDDDQAGFLTMAFDPNPAPGPPPMSQRRMQHNDETQHTPRTRENLSPRDYFNKTPRTDHRDRLSIARPSSSRSVSTEREGVIPRPKSSSPHVAYQDKSRPSTRRDISEQSTPSPSTMASSTVPPTQASEKQERPRPPHLNSASYTLGGSSEPFKLQEVPQDRKVPRSSPRVGNRSDTTLEILSQTRYQPPEESNVSSSPASLDTPSSSFNPFDDPKLREATSGPSSATRLPAREDSLPPAAKKEREAESTSRITSPNGTPSTSLDARHQRNESASSSQYVDAPAEVPAEASRSNNQPSLDSPLKSGSIDGPTAPPRAASRPSAPSKSVGNNDDFIAPRHPPPPPSAASTDRPRNESVSTSHSDIDRSAYTATSPPPPSWRGHLPKHSAGGDFSMEEEMARILRGENKDKKREDGDGTSVLRRVSNAVKHGRSFSDRSVPIHHKTPTLGSIEISSPINLGSPASSGGMRDEITSLRAQLRRSQQKIAELEAEKIGLEEQVTTSADIKQVNTELREKRSTMAFLDTQREMVVRELEVMTDHLSKAKDTNRPLDIEALKSDVLQDFARSLQKLKDSIGAQVEDLVHKRNELTDDIGSLIQVKDKGLQEFENLSSKNHQLAELNNQLVTSIQEMYRANAGRLQNAPGFERSPLTNGLGIYTAAGKADIADFHSLKAGSLQESSSLQNLLPEGADAEPATILTAPKVVDIRKAQPKKFWKKGSSGIGKSVTKGLKGAFAGGSDRMPINTGSYDLNGMPYSQMQAGPGAVMGDSALNAKQDGKGGFGFFSSGQKNGLKPGTTGSNLKNSSSTNLPSEAASVLFGSDLQDRCDYEKRVIPAIVTRCIEEVELRGMDMEGIYRKSGGSGQVKTIQQGFDKDGNYDISDPDLDIHAVTSALKQYFRKLPNPLITYEAYDGVLHAAQITDKEKQATTMRAAMDALPQAHRVVLEFLVQHLCRVVKMESENLMTPLNLSVVFAPTIMRPLSIEREMSDMQAQRMAVQALLEHADTVFEAIE</sequence>
<dbReference type="EMBL" id="JBFMKM010000007">
    <property type="protein sequence ID" value="KAL1305370.1"/>
    <property type="molecule type" value="Genomic_DNA"/>
</dbReference>
<dbReference type="InterPro" id="IPR000198">
    <property type="entry name" value="RhoGAP_dom"/>
</dbReference>
<feature type="compositionally biased region" description="Basic and acidic residues" evidence="6">
    <location>
        <begin position="215"/>
        <end position="232"/>
    </location>
</feature>
<feature type="coiled-coil region" evidence="5">
    <location>
        <begin position="729"/>
        <end position="756"/>
    </location>
</feature>
<dbReference type="PANTHER" id="PTHR23176">
    <property type="entry name" value="RHO/RAC/CDC GTPASE-ACTIVATING PROTEIN"/>
    <property type="match status" value="1"/>
</dbReference>
<feature type="compositionally biased region" description="Polar residues" evidence="6">
    <location>
        <begin position="1053"/>
        <end position="1066"/>
    </location>
</feature>
<feature type="region of interest" description="Disordered" evidence="6">
    <location>
        <begin position="1040"/>
        <end position="1066"/>
    </location>
</feature>
<organism evidence="9 10">
    <name type="scientific">Neodothiora populina</name>
    <dbReference type="NCBI Taxonomy" id="2781224"/>
    <lineage>
        <taxon>Eukaryota</taxon>
        <taxon>Fungi</taxon>
        <taxon>Dikarya</taxon>
        <taxon>Ascomycota</taxon>
        <taxon>Pezizomycotina</taxon>
        <taxon>Dothideomycetes</taxon>
        <taxon>Dothideomycetidae</taxon>
        <taxon>Dothideales</taxon>
        <taxon>Dothioraceae</taxon>
        <taxon>Neodothiora</taxon>
    </lineage>
</organism>
<evidence type="ECO:0000256" key="2">
    <source>
        <dbReference type="ARBA" id="ARBA00022723"/>
    </source>
</evidence>
<dbReference type="RefSeq" id="XP_069201643.1">
    <property type="nucleotide sequence ID" value="XM_069341559.1"/>
</dbReference>
<dbReference type="CDD" id="cd00159">
    <property type="entry name" value="RhoGAP"/>
    <property type="match status" value="1"/>
</dbReference>
<evidence type="ECO:0000256" key="6">
    <source>
        <dbReference type="SAM" id="MobiDB-lite"/>
    </source>
</evidence>
<dbReference type="PROSITE" id="PS50238">
    <property type="entry name" value="RHOGAP"/>
    <property type="match status" value="1"/>
</dbReference>
<dbReference type="SMART" id="SM00324">
    <property type="entry name" value="RhoGAP"/>
    <property type="match status" value="1"/>
</dbReference>
<keyword evidence="5" id="KW-0175">Coiled coil</keyword>
<dbReference type="PANTHER" id="PTHR23176:SF128">
    <property type="entry name" value="RHO GTPASE-ACTIVATING PROTEIN RGD1"/>
    <property type="match status" value="1"/>
</dbReference>
<feature type="compositionally biased region" description="Basic and acidic residues" evidence="6">
    <location>
        <begin position="489"/>
        <end position="507"/>
    </location>
</feature>
<evidence type="ECO:0000259" key="8">
    <source>
        <dbReference type="PROSITE" id="PS50238"/>
    </source>
</evidence>
<feature type="compositionally biased region" description="Low complexity" evidence="6">
    <location>
        <begin position="323"/>
        <end position="332"/>
    </location>
</feature>
<dbReference type="Pfam" id="PF00412">
    <property type="entry name" value="LIM"/>
    <property type="match status" value="1"/>
</dbReference>
<evidence type="ECO:0000259" key="7">
    <source>
        <dbReference type="PROSITE" id="PS50023"/>
    </source>
</evidence>
<feature type="compositionally biased region" description="Polar residues" evidence="6">
    <location>
        <begin position="176"/>
        <end position="195"/>
    </location>
</feature>
<proteinExistence type="predicted"/>
<protein>
    <recommendedName>
        <fullName evidence="11">RhoGAP-domain-containing protein</fullName>
    </recommendedName>
</protein>